<proteinExistence type="inferred from homology"/>
<keyword evidence="4" id="KW-0571">Peptide transport</keyword>
<feature type="transmembrane region" description="Helical" evidence="8">
    <location>
        <begin position="200"/>
        <end position="220"/>
    </location>
</feature>
<dbReference type="EMBL" id="GDIQ01036634">
    <property type="protein sequence ID" value="JAN58103.1"/>
    <property type="molecule type" value="Transcribed_RNA"/>
</dbReference>
<dbReference type="InterPro" id="IPR018456">
    <property type="entry name" value="PTR2_symporter_CS"/>
</dbReference>
<keyword evidence="5 8" id="KW-1133">Transmembrane helix</keyword>
<dbReference type="Proteomes" id="UP001234178">
    <property type="component" value="Unassembled WGS sequence"/>
</dbReference>
<keyword evidence="11" id="KW-1185">Reference proteome</keyword>
<dbReference type="GO" id="GO:0006857">
    <property type="term" value="P:oligopeptide transport"/>
    <property type="evidence" value="ECO:0007669"/>
    <property type="project" value="InterPro"/>
</dbReference>
<keyword evidence="6 8" id="KW-0472">Membrane</keyword>
<evidence type="ECO:0000313" key="9">
    <source>
        <dbReference type="EMBL" id="JAL51483.1"/>
    </source>
</evidence>
<feature type="transmembrane region" description="Helical" evidence="8">
    <location>
        <begin position="226"/>
        <end position="248"/>
    </location>
</feature>
<dbReference type="PROSITE" id="PS01022">
    <property type="entry name" value="PTR2_1"/>
    <property type="match status" value="1"/>
</dbReference>
<gene>
    <name evidence="10" type="ORF">OUZ56_006357</name>
</gene>
<comment type="similarity">
    <text evidence="2 7">Belongs to the major facilitator superfamily. Proton-dependent oligopeptide transporter (POT/PTR) (TC 2.A.17) family.</text>
</comment>
<feature type="transmembrane region" description="Helical" evidence="8">
    <location>
        <begin position="377"/>
        <end position="401"/>
    </location>
</feature>
<evidence type="ECO:0000256" key="8">
    <source>
        <dbReference type="SAM" id="Phobius"/>
    </source>
</evidence>
<evidence type="ECO:0000313" key="10">
    <source>
        <dbReference type="EMBL" id="KAK4004629.1"/>
    </source>
</evidence>
<name>A0A0N8BD45_9CRUS</name>
<dbReference type="EMBL" id="GDIQ01069255">
    <property type="protein sequence ID" value="JAN25482.1"/>
    <property type="molecule type" value="Transcribed_RNA"/>
</dbReference>
<dbReference type="PROSITE" id="PS01023">
    <property type="entry name" value="PTR2_2"/>
    <property type="match status" value="1"/>
</dbReference>
<evidence type="ECO:0000256" key="1">
    <source>
        <dbReference type="ARBA" id="ARBA00004141"/>
    </source>
</evidence>
<feature type="transmembrane region" description="Helical" evidence="8">
    <location>
        <begin position="100"/>
        <end position="122"/>
    </location>
</feature>
<sequence>MEGEVRPLLLDSQCSPMFILPWDPLRAKKSGIMILVSVTLERLAYFAVVMNLFLYLNKGQPEIQSWEPIEALTAVYVIHGVSCICSPIGGWLSDSFIGRYWAVILGSLVYITGYTFLTALSVNGLTSMGCDWKTENDSLISNTNFHWLILGKESHPCSAHVYVTLVLIGFGIGFLRANVPPFGAEQVRAGGDHAVRQFFNAYYWCVNVGGFIGIGVLAYVEQNVENGFFISYLVATTALCASLVIFCAGKGFYIVHRPGNAVVINCFRIVGEGLYNTCKKQDSVQGSPMFRRQSHQPVSLVALKGSCWIDRAKISHGGSFHDTTVEDVKSFSKTLVFIFVLLPYWLVYFQMSTSFQAQGLHMNLHLNRSSATDFQIPAAWLTLCDDAFVILLIPILNLVVYPFLDKKNITTVPLCRIVVGMIISLIAVIVAALVEHLRLEDWRQGNSINQIISNTNYNASAMSILYQIPQYCLIGTAEVFAGVAGLEYAYTTAPRTFQGIVLGLYSAIEGLGSFLGILLVHITRSLQLGWIESEVRFNQGHLDYFFYLLAVIQSIVVVVSGLVMCLRWEPPRRNVHVEETLVASALHSEYYQSIETQPVPESPVT</sequence>
<dbReference type="Pfam" id="PF00854">
    <property type="entry name" value="PTR2"/>
    <property type="match status" value="1"/>
</dbReference>
<accession>A0A0N8BD45</accession>
<dbReference type="GO" id="GO:0022857">
    <property type="term" value="F:transmembrane transporter activity"/>
    <property type="evidence" value="ECO:0007669"/>
    <property type="project" value="InterPro"/>
</dbReference>
<feature type="transmembrane region" description="Helical" evidence="8">
    <location>
        <begin position="74"/>
        <end position="93"/>
    </location>
</feature>
<dbReference type="KEGG" id="dmk:116918955"/>
<feature type="transmembrane region" description="Helical" evidence="8">
    <location>
        <begin position="335"/>
        <end position="357"/>
    </location>
</feature>
<evidence type="ECO:0000256" key="6">
    <source>
        <dbReference type="ARBA" id="ARBA00023136"/>
    </source>
</evidence>
<dbReference type="PANTHER" id="PTHR11654">
    <property type="entry name" value="OLIGOPEPTIDE TRANSPORTER-RELATED"/>
    <property type="match status" value="1"/>
</dbReference>
<evidence type="ECO:0000256" key="7">
    <source>
        <dbReference type="RuleBase" id="RU003755"/>
    </source>
</evidence>
<feature type="transmembrane region" description="Helical" evidence="8">
    <location>
        <begin position="32"/>
        <end position="54"/>
    </location>
</feature>
<evidence type="ECO:0000256" key="4">
    <source>
        <dbReference type="ARBA" id="ARBA00022856"/>
    </source>
</evidence>
<dbReference type="Gene3D" id="1.20.1250.20">
    <property type="entry name" value="MFS general substrate transporter like domains"/>
    <property type="match status" value="1"/>
</dbReference>
<evidence type="ECO:0000256" key="2">
    <source>
        <dbReference type="ARBA" id="ARBA00005982"/>
    </source>
</evidence>
<dbReference type="EMBL" id="GDIQ01100243">
    <property type="protein sequence ID" value="JAL51483.1"/>
    <property type="molecule type" value="Transcribed_RNA"/>
</dbReference>
<dbReference type="InterPro" id="IPR036259">
    <property type="entry name" value="MFS_trans_sf"/>
</dbReference>
<feature type="transmembrane region" description="Helical" evidence="8">
    <location>
        <begin position="544"/>
        <end position="566"/>
    </location>
</feature>
<protein>
    <submittedName>
        <fullName evidence="9">Solute carrier family 15 member</fullName>
    </submittedName>
</protein>
<feature type="transmembrane region" description="Helical" evidence="8">
    <location>
        <begin position="468"/>
        <end position="490"/>
    </location>
</feature>
<dbReference type="InterPro" id="IPR000109">
    <property type="entry name" value="POT_fam"/>
</dbReference>
<keyword evidence="3 7" id="KW-0812">Transmembrane</keyword>
<feature type="transmembrane region" description="Helical" evidence="8">
    <location>
        <begin position="413"/>
        <end position="434"/>
    </location>
</feature>
<comment type="subcellular location">
    <subcellularLocation>
        <location evidence="1 7">Membrane</location>
        <topology evidence="1 7">Multi-pass membrane protein</topology>
    </subcellularLocation>
</comment>
<dbReference type="AlphaFoldDB" id="A0A0N8BD45"/>
<evidence type="ECO:0000256" key="3">
    <source>
        <dbReference type="ARBA" id="ARBA00022692"/>
    </source>
</evidence>
<reference evidence="9" key="1">
    <citation type="submission" date="2015-10" db="EMBL/GenBank/DDBJ databases">
        <title>EvidentialGene: Evidence-directed Construction of Complete mRNA Transcriptomes without Genomes.</title>
        <authorList>
            <person name="Gilbert D.G."/>
        </authorList>
    </citation>
    <scope>NUCLEOTIDE SEQUENCE</scope>
</reference>
<evidence type="ECO:0000256" key="5">
    <source>
        <dbReference type="ARBA" id="ARBA00022989"/>
    </source>
</evidence>
<dbReference type="GO" id="GO:0016020">
    <property type="term" value="C:membrane"/>
    <property type="evidence" value="ECO:0007669"/>
    <property type="project" value="UniProtKB-SubCell"/>
</dbReference>
<evidence type="ECO:0000313" key="11">
    <source>
        <dbReference type="Proteomes" id="UP001234178"/>
    </source>
</evidence>
<reference evidence="10 11" key="2">
    <citation type="journal article" date="2023" name="Nucleic Acids Res.">
        <title>The hologenome of Daphnia magna reveals possible DNA methylation and microbiome-mediated evolution of the host genome.</title>
        <authorList>
            <person name="Chaturvedi A."/>
            <person name="Li X."/>
            <person name="Dhandapani V."/>
            <person name="Marshall H."/>
            <person name="Kissane S."/>
            <person name="Cuenca-Cambronero M."/>
            <person name="Asole G."/>
            <person name="Calvet F."/>
            <person name="Ruiz-Romero M."/>
            <person name="Marangio P."/>
            <person name="Guigo R."/>
            <person name="Rago D."/>
            <person name="Mirbahai L."/>
            <person name="Eastwood N."/>
            <person name="Colbourne J.K."/>
            <person name="Zhou J."/>
            <person name="Mallon E."/>
            <person name="Orsini L."/>
        </authorList>
    </citation>
    <scope>NUCLEOTIDE SEQUENCE [LARGE SCALE GENOMIC DNA]</scope>
    <source>
        <strain evidence="10">LRV0_1</strain>
    </source>
</reference>
<feature type="transmembrane region" description="Helical" evidence="8">
    <location>
        <begin position="159"/>
        <end position="179"/>
    </location>
</feature>
<dbReference type="EMBL" id="JAOYFB010000001">
    <property type="protein sequence ID" value="KAK4004629.1"/>
    <property type="molecule type" value="Genomic_DNA"/>
</dbReference>
<dbReference type="OrthoDB" id="205993at2759"/>
<dbReference type="SUPFAM" id="SSF103473">
    <property type="entry name" value="MFS general substrate transporter"/>
    <property type="match status" value="2"/>
</dbReference>
<keyword evidence="4" id="KW-0653">Protein transport</keyword>
<organism evidence="9">
    <name type="scientific">Daphnia magna</name>
    <dbReference type="NCBI Taxonomy" id="35525"/>
    <lineage>
        <taxon>Eukaryota</taxon>
        <taxon>Metazoa</taxon>
        <taxon>Ecdysozoa</taxon>
        <taxon>Arthropoda</taxon>
        <taxon>Crustacea</taxon>
        <taxon>Branchiopoda</taxon>
        <taxon>Diplostraca</taxon>
        <taxon>Cladocera</taxon>
        <taxon>Anomopoda</taxon>
        <taxon>Daphniidae</taxon>
        <taxon>Daphnia</taxon>
    </lineage>
</organism>
<feature type="transmembrane region" description="Helical" evidence="8">
    <location>
        <begin position="502"/>
        <end position="524"/>
    </location>
</feature>
<keyword evidence="7" id="KW-0813">Transport</keyword>